<dbReference type="AlphaFoldDB" id="A0A926E0H9"/>
<dbReference type="GO" id="GO:0016773">
    <property type="term" value="F:phosphotransferase activity, alcohol group as acceptor"/>
    <property type="evidence" value="ECO:0007669"/>
    <property type="project" value="InterPro"/>
</dbReference>
<evidence type="ECO:0000256" key="4">
    <source>
        <dbReference type="RuleBase" id="RU003733"/>
    </source>
</evidence>
<dbReference type="GO" id="GO:0016301">
    <property type="term" value="F:kinase activity"/>
    <property type="evidence" value="ECO:0007669"/>
    <property type="project" value="UniProtKB-KW"/>
</dbReference>
<dbReference type="SUPFAM" id="SSF53067">
    <property type="entry name" value="Actin-like ATPase domain"/>
    <property type="match status" value="2"/>
</dbReference>
<feature type="domain" description="Carbohydrate kinase FGGY C-terminal" evidence="6">
    <location>
        <begin position="258"/>
        <end position="455"/>
    </location>
</feature>
<protein>
    <submittedName>
        <fullName evidence="7">FGGY-family carbohydrate kinase</fullName>
    </submittedName>
</protein>
<dbReference type="CDD" id="cd07805">
    <property type="entry name" value="ASKHA_NBD_FGGY_CvXK-like"/>
    <property type="match status" value="1"/>
</dbReference>
<dbReference type="PANTHER" id="PTHR43095">
    <property type="entry name" value="SUGAR KINASE"/>
    <property type="match status" value="1"/>
</dbReference>
<dbReference type="Pfam" id="PF00370">
    <property type="entry name" value="FGGY_N"/>
    <property type="match status" value="1"/>
</dbReference>
<dbReference type="InterPro" id="IPR018485">
    <property type="entry name" value="FGGY_C"/>
</dbReference>
<dbReference type="PIRSF" id="PIRSF000538">
    <property type="entry name" value="GlpK"/>
    <property type="match status" value="1"/>
</dbReference>
<keyword evidence="3 4" id="KW-0418">Kinase</keyword>
<dbReference type="InterPro" id="IPR043129">
    <property type="entry name" value="ATPase_NBD"/>
</dbReference>
<evidence type="ECO:0000256" key="2">
    <source>
        <dbReference type="ARBA" id="ARBA00022679"/>
    </source>
</evidence>
<organism evidence="7 8">
    <name type="scientific">Ligaoa zhengdingensis</name>
    <dbReference type="NCBI Taxonomy" id="2763658"/>
    <lineage>
        <taxon>Bacteria</taxon>
        <taxon>Bacillati</taxon>
        <taxon>Bacillota</taxon>
        <taxon>Clostridia</taxon>
        <taxon>Eubacteriales</taxon>
        <taxon>Oscillospiraceae</taxon>
        <taxon>Ligaoa</taxon>
    </lineage>
</organism>
<gene>
    <name evidence="7" type="ORF">H8711_08170</name>
</gene>
<dbReference type="GO" id="GO:0005975">
    <property type="term" value="P:carbohydrate metabolic process"/>
    <property type="evidence" value="ECO:0007669"/>
    <property type="project" value="InterPro"/>
</dbReference>
<evidence type="ECO:0000313" key="7">
    <source>
        <dbReference type="EMBL" id="MBC8546907.1"/>
    </source>
</evidence>
<dbReference type="InterPro" id="IPR018483">
    <property type="entry name" value="Carb_kinase_FGGY_CS"/>
</dbReference>
<evidence type="ECO:0000259" key="5">
    <source>
        <dbReference type="Pfam" id="PF00370"/>
    </source>
</evidence>
<evidence type="ECO:0000313" key="8">
    <source>
        <dbReference type="Proteomes" id="UP000653127"/>
    </source>
</evidence>
<dbReference type="EMBL" id="JACRST010000011">
    <property type="protein sequence ID" value="MBC8546907.1"/>
    <property type="molecule type" value="Genomic_DNA"/>
</dbReference>
<dbReference type="Pfam" id="PF02782">
    <property type="entry name" value="FGGY_C"/>
    <property type="match status" value="1"/>
</dbReference>
<evidence type="ECO:0000259" key="6">
    <source>
        <dbReference type="Pfam" id="PF02782"/>
    </source>
</evidence>
<dbReference type="InterPro" id="IPR000577">
    <property type="entry name" value="Carb_kinase_FGGY"/>
</dbReference>
<dbReference type="Gene3D" id="3.30.420.40">
    <property type="match status" value="2"/>
</dbReference>
<dbReference type="PANTHER" id="PTHR43095:SF5">
    <property type="entry name" value="XYLULOSE KINASE"/>
    <property type="match status" value="1"/>
</dbReference>
<feature type="domain" description="Carbohydrate kinase FGGY N-terminal" evidence="5">
    <location>
        <begin position="3"/>
        <end position="249"/>
    </location>
</feature>
<evidence type="ECO:0000256" key="1">
    <source>
        <dbReference type="ARBA" id="ARBA00009156"/>
    </source>
</evidence>
<dbReference type="Proteomes" id="UP000653127">
    <property type="component" value="Unassembled WGS sequence"/>
</dbReference>
<dbReference type="InterPro" id="IPR018484">
    <property type="entry name" value="FGGY_N"/>
</dbReference>
<reference evidence="7" key="1">
    <citation type="submission" date="2020-08" db="EMBL/GenBank/DDBJ databases">
        <title>Genome public.</title>
        <authorList>
            <person name="Liu C."/>
            <person name="Sun Q."/>
        </authorList>
    </citation>
    <scope>NUCLEOTIDE SEQUENCE</scope>
    <source>
        <strain evidence="7">NSJ-31</strain>
    </source>
</reference>
<dbReference type="RefSeq" id="WP_249282984.1">
    <property type="nucleotide sequence ID" value="NZ_JACRST010000011.1"/>
</dbReference>
<sequence length="513" mass="55507">MKYIISYDLGTGGTKASLFSEEGQSLASSFVPCNNFYPASGFHEQKPEEWWDIVVRSTQGLIAKTDIDLNDIVCLAVSGHSLGVVPIGHDGSLLAEYVPIWSDSRAGEEAKEMFEKIPEEEWYMTTGNGFPPPLYAVFKLMWYKKHCPEMFEAAQVFIGTKDYINYKMTGRLCTDYSYASGSGVYDLKAWKYKPEYIEASGIPASKFPEIVPSTEIIGTLTEQAAAELGLPKSVKVACGGVDNACMALGAGCIHDGMAYTSLGTSAWIAISSEQPLLDAQKRPYVFTHCVPGMFASATAIFAAGNSYKWLRDTICRNFVEAEQNGGIDAYIAMDRLAETSPVGAKALLFNPSLAGGSSIDRSINIRGAFLGLDLGHTQADLIRATLEGVCLNLRVAMDVLAKCGHIADDMLIVGGGGKSKFWRGLFADIYNKNIVETNVGQDAGSLGAAAVAAVGAGLWDSFDKVTEIHKVKSVIQPNPENNAKYEKILKVFEKTADMQCDIGDMLAELNNSL</sequence>
<accession>A0A926E0H9</accession>
<dbReference type="PROSITE" id="PS00445">
    <property type="entry name" value="FGGY_KINASES_2"/>
    <property type="match status" value="1"/>
</dbReference>
<evidence type="ECO:0000256" key="3">
    <source>
        <dbReference type="ARBA" id="ARBA00022777"/>
    </source>
</evidence>
<name>A0A926E0H9_9FIRM</name>
<comment type="similarity">
    <text evidence="1 4">Belongs to the FGGY kinase family.</text>
</comment>
<keyword evidence="2 4" id="KW-0808">Transferase</keyword>
<keyword evidence="8" id="KW-1185">Reference proteome</keyword>
<comment type="caution">
    <text evidence="7">The sequence shown here is derived from an EMBL/GenBank/DDBJ whole genome shotgun (WGS) entry which is preliminary data.</text>
</comment>
<proteinExistence type="inferred from homology"/>
<dbReference type="InterPro" id="IPR050406">
    <property type="entry name" value="FGGY_Carb_Kinase"/>
</dbReference>